<organism evidence="2 3">
    <name type="scientific">Streptoalloteichus hindustanus</name>
    <dbReference type="NCBI Taxonomy" id="2017"/>
    <lineage>
        <taxon>Bacteria</taxon>
        <taxon>Bacillati</taxon>
        <taxon>Actinomycetota</taxon>
        <taxon>Actinomycetes</taxon>
        <taxon>Pseudonocardiales</taxon>
        <taxon>Pseudonocardiaceae</taxon>
        <taxon>Streptoalloteichus</taxon>
    </lineage>
</organism>
<dbReference type="AlphaFoldDB" id="A0A1M5LAY5"/>
<name>A0A1M5LAY5_STRHI</name>
<sequence length="164" mass="17421">MSDMPAIPSPQNEEPSHDLHVSPSPTLAAVLYRRWGWPVAVDGAHLLLTTGPAMCAVELPDLVTRWVHRFLTLRLLAGPVVGLPGPRPRSALLAGSAEDAAPATLDLLDRGGAVVHRAGAVFPMPPSRLATGRVFWRVAPAPSTPWLPPFSAVVAALRHLPRPG</sequence>
<evidence type="ECO:0000256" key="1">
    <source>
        <dbReference type="SAM" id="MobiDB-lite"/>
    </source>
</evidence>
<proteinExistence type="predicted"/>
<gene>
    <name evidence="2" type="ORF">SAMN05444320_11147</name>
</gene>
<dbReference type="OrthoDB" id="4541270at2"/>
<protein>
    <recommendedName>
        <fullName evidence="4">Bifunctional DNA primase/polymerase, N-terminal</fullName>
    </recommendedName>
</protein>
<dbReference type="Proteomes" id="UP000184501">
    <property type="component" value="Unassembled WGS sequence"/>
</dbReference>
<feature type="region of interest" description="Disordered" evidence="1">
    <location>
        <begin position="1"/>
        <end position="21"/>
    </location>
</feature>
<reference evidence="2 3" key="1">
    <citation type="submission" date="2016-11" db="EMBL/GenBank/DDBJ databases">
        <authorList>
            <person name="Jaros S."/>
            <person name="Januszkiewicz K."/>
            <person name="Wedrychowicz H."/>
        </authorList>
    </citation>
    <scope>NUCLEOTIDE SEQUENCE [LARGE SCALE GENOMIC DNA]</scope>
    <source>
        <strain evidence="2 3">DSM 44523</strain>
    </source>
</reference>
<evidence type="ECO:0000313" key="2">
    <source>
        <dbReference type="EMBL" id="SHG62140.1"/>
    </source>
</evidence>
<dbReference type="RefSeq" id="WP_143174408.1">
    <property type="nucleotide sequence ID" value="NZ_FQVN01000011.1"/>
</dbReference>
<dbReference type="EMBL" id="FQVN01000011">
    <property type="protein sequence ID" value="SHG62140.1"/>
    <property type="molecule type" value="Genomic_DNA"/>
</dbReference>
<keyword evidence="3" id="KW-1185">Reference proteome</keyword>
<evidence type="ECO:0008006" key="4">
    <source>
        <dbReference type="Google" id="ProtNLM"/>
    </source>
</evidence>
<accession>A0A1M5LAY5</accession>
<evidence type="ECO:0000313" key="3">
    <source>
        <dbReference type="Proteomes" id="UP000184501"/>
    </source>
</evidence>